<feature type="compositionally biased region" description="Basic and acidic residues" evidence="6">
    <location>
        <begin position="200"/>
        <end position="215"/>
    </location>
</feature>
<keyword evidence="8" id="KW-0732">Signal</keyword>
<evidence type="ECO:0000256" key="8">
    <source>
        <dbReference type="SAM" id="SignalP"/>
    </source>
</evidence>
<evidence type="ECO:0000256" key="7">
    <source>
        <dbReference type="SAM" id="Phobius"/>
    </source>
</evidence>
<gene>
    <name evidence="10" type="ORF">SETTUDRAFT_164338</name>
</gene>
<dbReference type="InterPro" id="IPR017937">
    <property type="entry name" value="Thioredoxin_CS"/>
</dbReference>
<proteinExistence type="predicted"/>
<keyword evidence="11" id="KW-1185">Reference proteome</keyword>
<evidence type="ECO:0000256" key="5">
    <source>
        <dbReference type="ARBA" id="ARBA00045246"/>
    </source>
</evidence>
<evidence type="ECO:0000313" key="11">
    <source>
        <dbReference type="Proteomes" id="UP000016935"/>
    </source>
</evidence>
<keyword evidence="4 7" id="KW-0472">Membrane</keyword>
<reference evidence="10 11" key="2">
    <citation type="journal article" date="2013" name="PLoS Genet.">
        <title>Comparative genome structure, secondary metabolite, and effector coding capacity across Cochliobolus pathogens.</title>
        <authorList>
            <person name="Condon B.J."/>
            <person name="Leng Y."/>
            <person name="Wu D."/>
            <person name="Bushley K.E."/>
            <person name="Ohm R.A."/>
            <person name="Otillar R."/>
            <person name="Martin J."/>
            <person name="Schackwitz W."/>
            <person name="Grimwood J."/>
            <person name="MohdZainudin N."/>
            <person name="Xue C."/>
            <person name="Wang R."/>
            <person name="Manning V.A."/>
            <person name="Dhillon B."/>
            <person name="Tu Z.J."/>
            <person name="Steffenson B.J."/>
            <person name="Salamov A."/>
            <person name="Sun H."/>
            <person name="Lowry S."/>
            <person name="LaButti K."/>
            <person name="Han J."/>
            <person name="Copeland A."/>
            <person name="Lindquist E."/>
            <person name="Barry K."/>
            <person name="Schmutz J."/>
            <person name="Baker S.E."/>
            <person name="Ciuffetti L.M."/>
            <person name="Grigoriev I.V."/>
            <person name="Zhong S."/>
            <person name="Turgeon B.G."/>
        </authorList>
    </citation>
    <scope>NUCLEOTIDE SEQUENCE [LARGE SCALE GENOMIC DNA]</scope>
    <source>
        <strain evidence="11">28A</strain>
    </source>
</reference>
<organism evidence="10 11">
    <name type="scientific">Exserohilum turcicum (strain 28A)</name>
    <name type="common">Northern leaf blight fungus</name>
    <name type="synonym">Setosphaeria turcica</name>
    <dbReference type="NCBI Taxonomy" id="671987"/>
    <lineage>
        <taxon>Eukaryota</taxon>
        <taxon>Fungi</taxon>
        <taxon>Dikarya</taxon>
        <taxon>Ascomycota</taxon>
        <taxon>Pezizomycotina</taxon>
        <taxon>Dothideomycetes</taxon>
        <taxon>Pleosporomycetidae</taxon>
        <taxon>Pleosporales</taxon>
        <taxon>Pleosporineae</taxon>
        <taxon>Pleosporaceae</taxon>
        <taxon>Exserohilum</taxon>
    </lineage>
</organism>
<feature type="transmembrane region" description="Helical" evidence="7">
    <location>
        <begin position="657"/>
        <end position="674"/>
    </location>
</feature>
<comment type="subcellular location">
    <subcellularLocation>
        <location evidence="1">Endoplasmic reticulum membrane</location>
        <topology evidence="1">Single-pass membrane protein</topology>
    </subcellularLocation>
</comment>
<evidence type="ECO:0000256" key="2">
    <source>
        <dbReference type="ARBA" id="ARBA00022692"/>
    </source>
</evidence>
<dbReference type="PROSITE" id="PS00194">
    <property type="entry name" value="THIOREDOXIN_1"/>
    <property type="match status" value="1"/>
</dbReference>
<accession>R0K6T9</accession>
<evidence type="ECO:0000256" key="3">
    <source>
        <dbReference type="ARBA" id="ARBA00022989"/>
    </source>
</evidence>
<dbReference type="EMBL" id="KB908814">
    <property type="protein sequence ID" value="EOA84022.1"/>
    <property type="molecule type" value="Genomic_DNA"/>
</dbReference>
<dbReference type="OrthoDB" id="72053at2759"/>
<dbReference type="GeneID" id="19399099"/>
<dbReference type="PROSITE" id="PS51352">
    <property type="entry name" value="THIOREDOXIN_2"/>
    <property type="match status" value="2"/>
</dbReference>
<reference evidence="10 11" key="1">
    <citation type="journal article" date="2012" name="PLoS Pathog.">
        <title>Diverse lifestyles and strategies of plant pathogenesis encoded in the genomes of eighteen Dothideomycetes fungi.</title>
        <authorList>
            <person name="Ohm R.A."/>
            <person name="Feau N."/>
            <person name="Henrissat B."/>
            <person name="Schoch C.L."/>
            <person name="Horwitz B.A."/>
            <person name="Barry K.W."/>
            <person name="Condon B.J."/>
            <person name="Copeland A.C."/>
            <person name="Dhillon B."/>
            <person name="Glaser F."/>
            <person name="Hesse C.N."/>
            <person name="Kosti I."/>
            <person name="LaButti K."/>
            <person name="Lindquist E.A."/>
            <person name="Lucas S."/>
            <person name="Salamov A.A."/>
            <person name="Bradshaw R.E."/>
            <person name="Ciuffetti L."/>
            <person name="Hamelin R.C."/>
            <person name="Kema G.H.J."/>
            <person name="Lawrence C."/>
            <person name="Scott J.A."/>
            <person name="Spatafora J.W."/>
            <person name="Turgeon B.G."/>
            <person name="de Wit P.J.G.M."/>
            <person name="Zhong S."/>
            <person name="Goodwin S.B."/>
            <person name="Grigoriev I.V."/>
        </authorList>
    </citation>
    <scope>NUCLEOTIDE SEQUENCE [LARGE SCALE GENOMIC DNA]</scope>
    <source>
        <strain evidence="11">28A</strain>
    </source>
</reference>
<feature type="chain" id="PRO_5004343860" description="Thioredoxin domain-containing protein" evidence="8">
    <location>
        <begin position="20"/>
        <end position="712"/>
    </location>
</feature>
<keyword evidence="3 7" id="KW-1133">Transmembrane helix</keyword>
<feature type="domain" description="Thioredoxin" evidence="9">
    <location>
        <begin position="27"/>
        <end position="174"/>
    </location>
</feature>
<evidence type="ECO:0000256" key="4">
    <source>
        <dbReference type="ARBA" id="ARBA00023136"/>
    </source>
</evidence>
<dbReference type="AlphaFoldDB" id="R0K6T9"/>
<dbReference type="InterPro" id="IPR036249">
    <property type="entry name" value="Thioredoxin-like_sf"/>
</dbReference>
<dbReference type="eggNOG" id="KOG0191">
    <property type="taxonomic scope" value="Eukaryota"/>
</dbReference>
<dbReference type="GO" id="GO:0005789">
    <property type="term" value="C:endoplasmic reticulum membrane"/>
    <property type="evidence" value="ECO:0007669"/>
    <property type="project" value="UniProtKB-SubCell"/>
</dbReference>
<dbReference type="RefSeq" id="XP_008028442.1">
    <property type="nucleotide sequence ID" value="XM_008030251.1"/>
</dbReference>
<dbReference type="PANTHER" id="PTHR46426:SF1">
    <property type="entry name" value="PROTEIN DISULFIDE-ISOMERASE TMX3"/>
    <property type="match status" value="1"/>
</dbReference>
<feature type="signal peptide" evidence="8">
    <location>
        <begin position="1"/>
        <end position="19"/>
    </location>
</feature>
<dbReference type="InterPro" id="IPR013766">
    <property type="entry name" value="Thioredoxin_domain"/>
</dbReference>
<feature type="region of interest" description="Disordered" evidence="6">
    <location>
        <begin position="178"/>
        <end position="247"/>
    </location>
</feature>
<sequence>MRSIFYSLLSLATVACTLAADTPKATATADDDLDDTPSETTFNGETVPPMIELAPDTYDKETSKGNWVVEFFSPYCGHCMRFKPIYQTAYEFYYTSKPFLSADDSDGDSLNSFTRYYDFKFAKIDCVAYADLCAKQSIVSYPTMIYIQDGKVKQNEAGEKDMKELSNWIEGLLETIRPGTRKEGGPKLPKVGANSVETGPEPKETAKAKADDKKAATATVSKSATPSPTPTKAKKTSPTPAKLASNANPSGAVVALTTEVFDQQVVKTKDAWFIKFYAPWCHHCQALAPAWANLARQMKGKLNIGEVNCDAEKKLCKDARVQGYPTMLFLHGGERVEYHGLRGLGDLLDYAEKASAISAGVPDVDAEGLKKMEETEEVIFVYFYDHATTSEDFQALERLPLSLVGHAKLVKTQDSDLFDRFKITTWPRLMVVRDGKPTYYPPRTPFEMRDVKQVLTWMKSVWLPIVPEMTALNAREIMEGKLVVLGILNRDRSDELILSKRELKSAALEWIDKQDTAYQLERQELRDAKQLRIEEAEDKDDQRALRNAKSIRINMDEIQRPQVAFAWVDGVFWERWIRTTYGIDVKDGESVIINDEDNRRYWDTTVSGEPIRLSRAAILETIKMVTANPPKIPPKSTTGRVMGTLLSIHRFVGNHPFISMIMFIATFLGLILFGKSRRRRQFGSTGSYFQLGEKDGLLGGMGNGNFGGAKHD</sequence>
<dbReference type="InterPro" id="IPR052250">
    <property type="entry name" value="PDI_TMX3"/>
</dbReference>
<dbReference type="Pfam" id="PF00085">
    <property type="entry name" value="Thioredoxin"/>
    <property type="match status" value="2"/>
</dbReference>
<feature type="compositionally biased region" description="Low complexity" evidence="6">
    <location>
        <begin position="216"/>
        <end position="226"/>
    </location>
</feature>
<comment type="function">
    <text evidence="5">Probable disulfide isomerase, which participates in the folding of proteins containing disulfide bonds. May act as a dithiol oxidase. Acts as a regulator of endoplasmic reticulum-mitochondria contact sites via its ability to regulate redox signals.</text>
</comment>
<dbReference type="PANTHER" id="PTHR46426">
    <property type="entry name" value="PROTEIN DISULFIDE-ISOMERASE TMX3"/>
    <property type="match status" value="1"/>
</dbReference>
<evidence type="ECO:0000256" key="6">
    <source>
        <dbReference type="SAM" id="MobiDB-lite"/>
    </source>
</evidence>
<evidence type="ECO:0000259" key="9">
    <source>
        <dbReference type="PROSITE" id="PS51352"/>
    </source>
</evidence>
<feature type="domain" description="Thioredoxin" evidence="9">
    <location>
        <begin position="233"/>
        <end position="356"/>
    </location>
</feature>
<evidence type="ECO:0000313" key="10">
    <source>
        <dbReference type="EMBL" id="EOA84022.1"/>
    </source>
</evidence>
<dbReference type="SUPFAM" id="SSF52833">
    <property type="entry name" value="Thioredoxin-like"/>
    <property type="match status" value="3"/>
</dbReference>
<evidence type="ECO:0000256" key="1">
    <source>
        <dbReference type="ARBA" id="ARBA00004389"/>
    </source>
</evidence>
<dbReference type="STRING" id="671987.R0K6T9"/>
<keyword evidence="2 7" id="KW-0812">Transmembrane</keyword>
<dbReference type="Proteomes" id="UP000016935">
    <property type="component" value="Unassembled WGS sequence"/>
</dbReference>
<dbReference type="CDD" id="cd02961">
    <property type="entry name" value="PDI_a_family"/>
    <property type="match status" value="2"/>
</dbReference>
<protein>
    <recommendedName>
        <fullName evidence="9">Thioredoxin domain-containing protein</fullName>
    </recommendedName>
</protein>
<dbReference type="HOGENOM" id="CLU_021868_0_0_1"/>
<dbReference type="PROSITE" id="PS51257">
    <property type="entry name" value="PROKAR_LIPOPROTEIN"/>
    <property type="match status" value="1"/>
</dbReference>
<dbReference type="Gene3D" id="3.40.30.10">
    <property type="entry name" value="Glutaredoxin"/>
    <property type="match status" value="3"/>
</dbReference>
<name>R0K6T9_EXST2</name>
<feature type="region of interest" description="Disordered" evidence="6">
    <location>
        <begin position="27"/>
        <end position="46"/>
    </location>
</feature>